<name>A0A6J5R8A0_9CAUD</name>
<proteinExistence type="predicted"/>
<gene>
    <name evidence="2" type="ORF">UFOVP1247_161</name>
    <name evidence="1" type="ORF">UFOVP970_201</name>
</gene>
<dbReference type="EMBL" id="LR797195">
    <property type="protein sequence ID" value="CAB4193790.1"/>
    <property type="molecule type" value="Genomic_DNA"/>
</dbReference>
<reference evidence="2" key="1">
    <citation type="submission" date="2020-05" db="EMBL/GenBank/DDBJ databases">
        <authorList>
            <person name="Chiriac C."/>
            <person name="Salcher M."/>
            <person name="Ghai R."/>
            <person name="Kavagutti S V."/>
        </authorList>
    </citation>
    <scope>NUCLEOTIDE SEQUENCE</scope>
</reference>
<organism evidence="2">
    <name type="scientific">uncultured Caudovirales phage</name>
    <dbReference type="NCBI Taxonomy" id="2100421"/>
    <lineage>
        <taxon>Viruses</taxon>
        <taxon>Duplodnaviria</taxon>
        <taxon>Heunggongvirae</taxon>
        <taxon>Uroviricota</taxon>
        <taxon>Caudoviricetes</taxon>
        <taxon>Peduoviridae</taxon>
        <taxon>Maltschvirus</taxon>
        <taxon>Maltschvirus maltsch</taxon>
    </lineage>
</organism>
<evidence type="ECO:0000313" key="1">
    <source>
        <dbReference type="EMBL" id="CAB4175447.1"/>
    </source>
</evidence>
<evidence type="ECO:0000313" key="2">
    <source>
        <dbReference type="EMBL" id="CAB4193790.1"/>
    </source>
</evidence>
<sequence length="95" mass="10674">MNDSAHNTQLINFIATAKCDNCLEIKINETLTLVDAKLRILGENRNLLIELKNPEYLTSVCIYTGKPMFVELHIGTSISVHYVEGSGKDFYQSPN</sequence>
<accession>A0A6J5R8A0</accession>
<protein>
    <submittedName>
        <fullName evidence="2">Uncharacterized protein</fullName>
    </submittedName>
</protein>
<dbReference type="EMBL" id="LR796916">
    <property type="protein sequence ID" value="CAB4175447.1"/>
    <property type="molecule type" value="Genomic_DNA"/>
</dbReference>